<evidence type="ECO:0000313" key="16">
    <source>
        <dbReference type="EnsemblMetazoa" id="ACUA010412-PA"/>
    </source>
</evidence>
<evidence type="ECO:0000256" key="3">
    <source>
        <dbReference type="ARBA" id="ARBA00004544"/>
    </source>
</evidence>
<feature type="region of interest" description="Disordered" evidence="15">
    <location>
        <begin position="94"/>
        <end position="129"/>
    </location>
</feature>
<dbReference type="Proteomes" id="UP000075883">
    <property type="component" value="Unassembled WGS sequence"/>
</dbReference>
<keyword evidence="9" id="KW-0007">Acetylation</keyword>
<feature type="compositionally biased region" description="Low complexity" evidence="15">
    <location>
        <begin position="113"/>
        <end position="129"/>
    </location>
</feature>
<comment type="subunit">
    <text evidence="14">Subunit of dynactin, a multiprotein complex part of a tripartite complex with dynein and a adapter, such as BICDL1, BICD2 or HOOK3. The dynactin complex is built around ACTR1A/ACTB filament and consists of an actin-related filament composed of a shoulder domain, a pointed end and a barbed end. Its length is defined by its flexible shoulder domain. The soulder is composed of 2 DCTN1 subunits, 4 DCTN2 and 2 DCTN3. The 4 DCNT2 (via N-terminus) bind the ACTR1A filament and act as molecular rulers to determine the length. The pointed end is important for binding dynein-dynactin cargo adapters. Consists of 4 subunits: ACTR10, DCNT4, DCTN5 and DCTN6. The barbed end is composed of a CAPZA1:CAPZB heterodimers, which binds ACTR1A/ACTB filament and dynactin and stabilizes dynactin. Interacts with ATP7B, but not ATP7A, in a copper-dependent manner. Interacts with ANK2; this interaction is required for localization at costameres. Interacts with N4BP2L1.</text>
</comment>
<dbReference type="PANTHER" id="PTHR13034">
    <property type="entry name" value="DYNACTIN P62 SUBUNIT"/>
    <property type="match status" value="1"/>
</dbReference>
<keyword evidence="8" id="KW-0832">Ubl conjugation</keyword>
<evidence type="ECO:0000256" key="13">
    <source>
        <dbReference type="ARBA" id="ARBA00034864"/>
    </source>
</evidence>
<evidence type="ECO:0000256" key="12">
    <source>
        <dbReference type="ARBA" id="ARBA00034776"/>
    </source>
</evidence>
<evidence type="ECO:0000256" key="14">
    <source>
        <dbReference type="ARBA" id="ARBA00093507"/>
    </source>
</evidence>
<dbReference type="GO" id="GO:0030016">
    <property type="term" value="C:myofibril"/>
    <property type="evidence" value="ECO:0007669"/>
    <property type="project" value="UniProtKB-SubCell"/>
</dbReference>
<dbReference type="VEuPathDB" id="VectorBase:ACUA010412"/>
<evidence type="ECO:0000256" key="6">
    <source>
        <dbReference type="ARBA" id="ARBA00022499"/>
    </source>
</evidence>
<dbReference type="InterPro" id="IPR008603">
    <property type="entry name" value="DCTN4"/>
</dbReference>
<organism evidence="16 17">
    <name type="scientific">Anopheles culicifacies</name>
    <dbReference type="NCBI Taxonomy" id="139723"/>
    <lineage>
        <taxon>Eukaryota</taxon>
        <taxon>Metazoa</taxon>
        <taxon>Ecdysozoa</taxon>
        <taxon>Arthropoda</taxon>
        <taxon>Hexapoda</taxon>
        <taxon>Insecta</taxon>
        <taxon>Pterygota</taxon>
        <taxon>Neoptera</taxon>
        <taxon>Endopterygota</taxon>
        <taxon>Diptera</taxon>
        <taxon>Nematocera</taxon>
        <taxon>Culicoidea</taxon>
        <taxon>Culicidae</taxon>
        <taxon>Anophelinae</taxon>
        <taxon>Anopheles</taxon>
        <taxon>culicifacies species complex</taxon>
    </lineage>
</organism>
<keyword evidence="17" id="KW-1185">Reference proteome</keyword>
<evidence type="ECO:0000256" key="15">
    <source>
        <dbReference type="SAM" id="MobiDB-lite"/>
    </source>
</evidence>
<comment type="subcellular location">
    <subcellularLocation>
        <location evidence="3">Cytoplasm</location>
        <location evidence="3">Cell cortex</location>
    </subcellularLocation>
    <subcellularLocation>
        <location evidence="1">Cytoplasm</location>
        <location evidence="1">Cytoskeleton</location>
        <location evidence="1">Microtubule organizing center</location>
        <location evidence="1">Centrosome</location>
    </subcellularLocation>
    <subcellularLocation>
        <location evidence="2">Cytoplasm</location>
        <location evidence="2">Cytoskeleton</location>
        <location evidence="2">Stress fiber</location>
    </subcellularLocation>
    <subcellularLocation>
        <location evidence="4">Cytoplasm</location>
        <location evidence="4">Myofibril</location>
    </subcellularLocation>
</comment>
<accession>A0A182M641</accession>
<reference evidence="16" key="2">
    <citation type="submission" date="2020-05" db="UniProtKB">
        <authorList>
            <consortium name="EnsemblMetazoa"/>
        </authorList>
    </citation>
    <scope>IDENTIFICATION</scope>
    <source>
        <strain evidence="16">A-37</strain>
    </source>
</reference>
<dbReference type="EnsemblMetazoa" id="ACUA010412-RA">
    <property type="protein sequence ID" value="ACUA010412-PA"/>
    <property type="gene ID" value="ACUA010412"/>
</dbReference>
<sequence>MAFFNLLNRVEYACVCGLLNPLTKLYFCRHCMKLRCGFCVCHEVDSNFCSNCLENIPSSETKIRKNRCNTCFNCPSCQNTLSVRASIATVPLAAGTDSKESSPAAEDPSKGKPGSTPDTTAAAASAAPNAGPKQVTKKMYYLACLTCRWNSHDIGIPDQTAATGQWPEPEYPNATRFALLLEHYQSVVLHDKQERQELWRRKAPKKSQFPSLTDRTGLTVSMMRRQMGWSDGKVQLKTTPTAIKESVASEEVDELPVELFQAEVNLKTVTTLAQRLAQPAKQSASVSQLYPQHKLLSIKRSLRCRQCDHNVIKSEYNPSSIKYRIALFAAYHVPDVRLVSCEPLRTDGAEAALLLRITNPTINEMTVTIMELPTIEEEQFMIQELKALALESSATPSVTAGVLPQSSLSSLNPGLVRQGTLMEEPRLIGRAVSGKLKLPDSSFVVNQRDDSAEFDEVVQRQQDEPKFIVWRKANHVIIRLGVQPKPDAAADEDIMVGFSLQYTYFNTVAEKSVAPSSTTATTMLSGASKEQKWHALNTRIYVNLGKLQSTTDNASPAGPGFRMMSAAGRSVPSSGTPTTQHSSTPGSCLMSVSSSDASLSTCLQCADTIVPVANAIRERDQAGLGHTVTDLDVCMRGQASSHQRVQLLGNTRTTTQQ</sequence>
<keyword evidence="7" id="KW-0597">Phosphoprotein</keyword>
<dbReference type="STRING" id="139723.A0A182M641"/>
<feature type="compositionally biased region" description="Polar residues" evidence="15">
    <location>
        <begin position="571"/>
        <end position="586"/>
    </location>
</feature>
<evidence type="ECO:0000256" key="8">
    <source>
        <dbReference type="ARBA" id="ARBA00022843"/>
    </source>
</evidence>
<evidence type="ECO:0000256" key="1">
    <source>
        <dbReference type="ARBA" id="ARBA00004300"/>
    </source>
</evidence>
<evidence type="ECO:0000256" key="2">
    <source>
        <dbReference type="ARBA" id="ARBA00004529"/>
    </source>
</evidence>
<dbReference type="GO" id="GO:0005938">
    <property type="term" value="C:cell cortex"/>
    <property type="evidence" value="ECO:0007669"/>
    <property type="project" value="UniProtKB-SubCell"/>
</dbReference>
<dbReference type="PANTHER" id="PTHR13034:SF2">
    <property type="entry name" value="DYNACTIN SUBUNIT 4"/>
    <property type="match status" value="1"/>
</dbReference>
<protein>
    <recommendedName>
        <fullName evidence="13">Dynactin subunit 4</fullName>
    </recommendedName>
</protein>
<keyword evidence="5" id="KW-0963">Cytoplasm</keyword>
<dbReference type="EMBL" id="AXCM01002512">
    <property type="status" value="NOT_ANNOTATED_CDS"/>
    <property type="molecule type" value="Genomic_DNA"/>
</dbReference>
<evidence type="ECO:0000256" key="4">
    <source>
        <dbReference type="ARBA" id="ARBA00004657"/>
    </source>
</evidence>
<keyword evidence="10" id="KW-0175">Coiled coil</keyword>
<name>A0A182M641_9DIPT</name>
<reference evidence="17" key="1">
    <citation type="submission" date="2013-09" db="EMBL/GenBank/DDBJ databases">
        <title>The Genome Sequence of Anopheles culicifacies species A.</title>
        <authorList>
            <consortium name="The Broad Institute Genomics Platform"/>
            <person name="Neafsey D.E."/>
            <person name="Besansky N."/>
            <person name="Howell P."/>
            <person name="Walton C."/>
            <person name="Young S.K."/>
            <person name="Zeng Q."/>
            <person name="Gargeya S."/>
            <person name="Fitzgerald M."/>
            <person name="Haas B."/>
            <person name="Abouelleil A."/>
            <person name="Allen A.W."/>
            <person name="Alvarado L."/>
            <person name="Arachchi H.M."/>
            <person name="Berlin A.M."/>
            <person name="Chapman S.B."/>
            <person name="Gainer-Dewar J."/>
            <person name="Goldberg J."/>
            <person name="Griggs A."/>
            <person name="Gujja S."/>
            <person name="Hansen M."/>
            <person name="Howarth C."/>
            <person name="Imamovic A."/>
            <person name="Ireland A."/>
            <person name="Larimer J."/>
            <person name="McCowan C."/>
            <person name="Murphy C."/>
            <person name="Pearson M."/>
            <person name="Poon T.W."/>
            <person name="Priest M."/>
            <person name="Roberts A."/>
            <person name="Saif S."/>
            <person name="Shea T."/>
            <person name="Sisk P."/>
            <person name="Sykes S."/>
            <person name="Wortman J."/>
            <person name="Nusbaum C."/>
            <person name="Birren B."/>
        </authorList>
    </citation>
    <scope>NUCLEOTIDE SEQUENCE [LARGE SCALE GENOMIC DNA]</scope>
    <source>
        <strain evidence="17">A-37</strain>
    </source>
</reference>
<keyword evidence="11" id="KW-0206">Cytoskeleton</keyword>
<feature type="region of interest" description="Disordered" evidence="15">
    <location>
        <begin position="552"/>
        <end position="590"/>
    </location>
</feature>
<dbReference type="AlphaFoldDB" id="A0A182M641"/>
<proteinExistence type="inferred from homology"/>
<evidence type="ECO:0000256" key="7">
    <source>
        <dbReference type="ARBA" id="ARBA00022553"/>
    </source>
</evidence>
<dbReference type="GO" id="GO:0005813">
    <property type="term" value="C:centrosome"/>
    <property type="evidence" value="ECO:0007669"/>
    <property type="project" value="UniProtKB-SubCell"/>
</dbReference>
<comment type="similarity">
    <text evidence="12">Belongs to the dynactin subunit 4 family.</text>
</comment>
<keyword evidence="6" id="KW-1017">Isopeptide bond</keyword>
<dbReference type="EMBL" id="AXCM01002513">
    <property type="status" value="NOT_ANNOTATED_CDS"/>
    <property type="molecule type" value="Genomic_DNA"/>
</dbReference>
<evidence type="ECO:0000256" key="5">
    <source>
        <dbReference type="ARBA" id="ARBA00022490"/>
    </source>
</evidence>
<evidence type="ECO:0000256" key="11">
    <source>
        <dbReference type="ARBA" id="ARBA00023212"/>
    </source>
</evidence>
<evidence type="ECO:0000256" key="10">
    <source>
        <dbReference type="ARBA" id="ARBA00023054"/>
    </source>
</evidence>
<evidence type="ECO:0000256" key="9">
    <source>
        <dbReference type="ARBA" id="ARBA00022990"/>
    </source>
</evidence>
<evidence type="ECO:0000313" key="17">
    <source>
        <dbReference type="Proteomes" id="UP000075883"/>
    </source>
</evidence>
<dbReference type="GO" id="GO:0001725">
    <property type="term" value="C:stress fiber"/>
    <property type="evidence" value="ECO:0007669"/>
    <property type="project" value="UniProtKB-SubCell"/>
</dbReference>
<dbReference type="GO" id="GO:0005869">
    <property type="term" value="C:dynactin complex"/>
    <property type="evidence" value="ECO:0007669"/>
    <property type="project" value="InterPro"/>
</dbReference>
<dbReference type="Pfam" id="PF05502">
    <property type="entry name" value="Dynactin_p62"/>
    <property type="match status" value="2"/>
</dbReference>